<comment type="caution">
    <text evidence="1">The sequence shown here is derived from an EMBL/GenBank/DDBJ whole genome shotgun (WGS) entry which is preliminary data.</text>
</comment>
<reference evidence="1 2" key="1">
    <citation type="journal article" date="2018" name="PLoS ONE">
        <title>The draft genome of Kipferlia bialata reveals reductive genome evolution in fornicate parasites.</title>
        <authorList>
            <person name="Tanifuji G."/>
            <person name="Takabayashi S."/>
            <person name="Kume K."/>
            <person name="Takagi M."/>
            <person name="Nakayama T."/>
            <person name="Kamikawa R."/>
            <person name="Inagaki Y."/>
            <person name="Hashimoto T."/>
        </authorList>
    </citation>
    <scope>NUCLEOTIDE SEQUENCE [LARGE SCALE GENOMIC DNA]</scope>
    <source>
        <strain evidence="1">NY0173</strain>
    </source>
</reference>
<evidence type="ECO:0000313" key="2">
    <source>
        <dbReference type="Proteomes" id="UP000265618"/>
    </source>
</evidence>
<dbReference type="AlphaFoldDB" id="A0A391NV52"/>
<accession>A0A391NV52</accession>
<feature type="non-terminal residue" evidence="1">
    <location>
        <position position="1"/>
    </location>
</feature>
<protein>
    <submittedName>
        <fullName evidence="1">Uncharacterized protein</fullName>
    </submittedName>
</protein>
<gene>
    <name evidence="1" type="ORF">KIPB_016090</name>
</gene>
<evidence type="ECO:0000313" key="1">
    <source>
        <dbReference type="EMBL" id="GCA65041.1"/>
    </source>
</evidence>
<keyword evidence="2" id="KW-1185">Reference proteome</keyword>
<organism evidence="1 2">
    <name type="scientific">Kipferlia bialata</name>
    <dbReference type="NCBI Taxonomy" id="797122"/>
    <lineage>
        <taxon>Eukaryota</taxon>
        <taxon>Metamonada</taxon>
        <taxon>Carpediemonas-like organisms</taxon>
        <taxon>Kipferlia</taxon>
    </lineage>
</organism>
<dbReference type="EMBL" id="BDIP01009532">
    <property type="protein sequence ID" value="GCA65041.1"/>
    <property type="molecule type" value="Genomic_DNA"/>
</dbReference>
<dbReference type="Proteomes" id="UP000265618">
    <property type="component" value="Unassembled WGS sequence"/>
</dbReference>
<proteinExistence type="predicted"/>
<name>A0A391NV52_9EUKA</name>
<sequence>QLGPAVDVLDEQIRTRKEREDKIKATSRTDLERLKADKALMEQEEKV</sequence>